<dbReference type="SMART" id="SM00903">
    <property type="entry name" value="Flavin_Reduct"/>
    <property type="match status" value="1"/>
</dbReference>
<proteinExistence type="inferred from homology"/>
<protein>
    <submittedName>
        <fullName evidence="4">Monooxygenase</fullName>
    </submittedName>
</protein>
<dbReference type="InterPro" id="IPR050268">
    <property type="entry name" value="NADH-dep_flavin_reductase"/>
</dbReference>
<dbReference type="KEGG" id="sinb:SIDU_11395"/>
<dbReference type="InterPro" id="IPR002563">
    <property type="entry name" value="Flavin_Rdtase-like_dom"/>
</dbReference>
<dbReference type="Proteomes" id="UP000004550">
    <property type="component" value="Chromosome"/>
</dbReference>
<dbReference type="PANTHER" id="PTHR30466">
    <property type="entry name" value="FLAVIN REDUCTASE"/>
    <property type="match status" value="1"/>
</dbReference>
<evidence type="ECO:0000313" key="4">
    <source>
        <dbReference type="EMBL" id="APL95061.1"/>
    </source>
</evidence>
<dbReference type="GO" id="GO:0042602">
    <property type="term" value="F:riboflavin reductase (NADPH) activity"/>
    <property type="evidence" value="ECO:0007669"/>
    <property type="project" value="TreeGrafter"/>
</dbReference>
<dbReference type="GO" id="GO:0004497">
    <property type="term" value="F:monooxygenase activity"/>
    <property type="evidence" value="ECO:0007669"/>
    <property type="project" value="UniProtKB-KW"/>
</dbReference>
<dbReference type="PANTHER" id="PTHR30466:SF11">
    <property type="entry name" value="FLAVIN-DEPENDENT MONOOXYGENASE, REDUCTASE SUBUNIT HSAB"/>
    <property type="match status" value="1"/>
</dbReference>
<dbReference type="AlphaFoldDB" id="A0A1L5BQ78"/>
<sequence>MTLAIEPATFRRILGHYPTGVCAITAMPPDGRPAAMIVGSFTSVSLDPALVAFFPDKASSSWPRIAEAGRFCVNVLGDDQEALCRTLASKDPDKFVGVAHRPSALGSPVLDGAIAWIDCTIYAVHDAGDHHLVLGSVHALDVHHPGAPLLFHRGTYGKLAPPPCSRT</sequence>
<feature type="domain" description="Flavin reductase like" evidence="3">
    <location>
        <begin position="14"/>
        <end position="158"/>
    </location>
</feature>
<reference evidence="4 5" key="1">
    <citation type="journal article" date="2012" name="J. Bacteriol.">
        <title>Genome sequence of Sphingobium indicum B90A, a hexachlorocyclohexane-degrading bacterium.</title>
        <authorList>
            <person name="Anand S."/>
            <person name="Sangwan N."/>
            <person name="Lata P."/>
            <person name="Kaur J."/>
            <person name="Dua A."/>
            <person name="Singh A.K."/>
            <person name="Verma M."/>
            <person name="Kaur J."/>
            <person name="Khurana J.P."/>
            <person name="Khurana P."/>
            <person name="Mathur S."/>
            <person name="Lal R."/>
        </authorList>
    </citation>
    <scope>NUCLEOTIDE SEQUENCE [LARGE SCALE GENOMIC DNA]</scope>
    <source>
        <strain evidence="5">DSM 16412 / CCM 7286 / MTCC 6364 / B90A</strain>
    </source>
</reference>
<evidence type="ECO:0000256" key="1">
    <source>
        <dbReference type="ARBA" id="ARBA00008898"/>
    </source>
</evidence>
<dbReference type="Gene3D" id="2.30.110.10">
    <property type="entry name" value="Electron Transport, Fmn-binding Protein, Chain A"/>
    <property type="match status" value="1"/>
</dbReference>
<dbReference type="InterPro" id="IPR012349">
    <property type="entry name" value="Split_barrel_FMN-bd"/>
</dbReference>
<keyword evidence="2" id="KW-0560">Oxidoreductase</keyword>
<name>A0A1L5BQ78_SPHIB</name>
<organism evidence="4 5">
    <name type="scientific">Sphingobium indicum (strain DSM 16412 / CCM 7286 / MTCC 6364 / B90A)</name>
    <dbReference type="NCBI Taxonomy" id="861109"/>
    <lineage>
        <taxon>Bacteria</taxon>
        <taxon>Pseudomonadati</taxon>
        <taxon>Pseudomonadota</taxon>
        <taxon>Alphaproteobacteria</taxon>
        <taxon>Sphingomonadales</taxon>
        <taxon>Sphingomonadaceae</taxon>
        <taxon>Sphingobium</taxon>
    </lineage>
</organism>
<dbReference type="GO" id="GO:0010181">
    <property type="term" value="F:FMN binding"/>
    <property type="evidence" value="ECO:0007669"/>
    <property type="project" value="InterPro"/>
</dbReference>
<evidence type="ECO:0000259" key="3">
    <source>
        <dbReference type="SMART" id="SM00903"/>
    </source>
</evidence>
<accession>A0A1L5BQ78</accession>
<keyword evidence="4" id="KW-0503">Monooxygenase</keyword>
<evidence type="ECO:0000313" key="5">
    <source>
        <dbReference type="Proteomes" id="UP000004550"/>
    </source>
</evidence>
<dbReference type="Pfam" id="PF01613">
    <property type="entry name" value="Flavin_Reduct"/>
    <property type="match status" value="1"/>
</dbReference>
<dbReference type="RefSeq" id="WP_007683228.1">
    <property type="nucleotide sequence ID" value="NZ_CP013070.1"/>
</dbReference>
<comment type="similarity">
    <text evidence="1">Belongs to the non-flavoprotein flavin reductase family.</text>
</comment>
<dbReference type="SUPFAM" id="SSF50475">
    <property type="entry name" value="FMN-binding split barrel"/>
    <property type="match status" value="1"/>
</dbReference>
<dbReference type="EMBL" id="CP013070">
    <property type="protein sequence ID" value="APL95061.1"/>
    <property type="molecule type" value="Genomic_DNA"/>
</dbReference>
<evidence type="ECO:0000256" key="2">
    <source>
        <dbReference type="ARBA" id="ARBA00023002"/>
    </source>
</evidence>
<gene>
    <name evidence="4" type="ORF">SIDU_11395</name>
</gene>